<keyword evidence="1" id="KW-0479">Metal-binding</keyword>
<keyword evidence="1" id="KW-0863">Zinc-finger</keyword>
<keyword evidence="1" id="KW-0862">Zinc</keyword>
<dbReference type="Proteomes" id="UP000095751">
    <property type="component" value="Unassembled WGS sequence"/>
</dbReference>
<dbReference type="InterPro" id="IPR001607">
    <property type="entry name" value="Znf_UBP"/>
</dbReference>
<dbReference type="AlphaFoldDB" id="A0A1E7EVI3"/>
<evidence type="ECO:0000259" key="2">
    <source>
        <dbReference type="PROSITE" id="PS50271"/>
    </source>
</evidence>
<dbReference type="Pfam" id="PF02148">
    <property type="entry name" value="zf-UBP"/>
    <property type="match status" value="1"/>
</dbReference>
<evidence type="ECO:0000256" key="1">
    <source>
        <dbReference type="PROSITE-ProRule" id="PRU00502"/>
    </source>
</evidence>
<reference evidence="3 4" key="1">
    <citation type="submission" date="2016-09" db="EMBL/GenBank/DDBJ databases">
        <title>Extensive genetic diversity and differential bi-allelic expression allows diatom success in the polar Southern Ocean.</title>
        <authorList>
            <consortium name="DOE Joint Genome Institute"/>
            <person name="Mock T."/>
            <person name="Otillar R.P."/>
            <person name="Strauss J."/>
            <person name="Dupont C."/>
            <person name="Frickenhaus S."/>
            <person name="Maumus F."/>
            <person name="Mcmullan M."/>
            <person name="Sanges R."/>
            <person name="Schmutz J."/>
            <person name="Toseland A."/>
            <person name="Valas R."/>
            <person name="Veluchamy A."/>
            <person name="Ward B.J."/>
            <person name="Allen A."/>
            <person name="Barry K."/>
            <person name="Falciatore A."/>
            <person name="Ferrante M."/>
            <person name="Fortunato A.E."/>
            <person name="Gloeckner G."/>
            <person name="Gruber A."/>
            <person name="Hipkin R."/>
            <person name="Janech M."/>
            <person name="Kroth P."/>
            <person name="Leese F."/>
            <person name="Lindquist E."/>
            <person name="Lyon B.R."/>
            <person name="Martin J."/>
            <person name="Mayer C."/>
            <person name="Parker M."/>
            <person name="Quesneville H."/>
            <person name="Raymond J."/>
            <person name="Uhlig C."/>
            <person name="Valentin K.U."/>
            <person name="Worden A.Z."/>
            <person name="Armbrust E.V."/>
            <person name="Bowler C."/>
            <person name="Green B."/>
            <person name="Moulton V."/>
            <person name="Van Oosterhout C."/>
            <person name="Grigoriev I."/>
        </authorList>
    </citation>
    <scope>NUCLEOTIDE SEQUENCE [LARGE SCALE GENOMIC DNA]</scope>
    <source>
        <strain evidence="3 4">CCMP1102</strain>
    </source>
</reference>
<sequence length="88" mass="10171">ENWCCLYCGNIYCSRYVNGHGLNHYEDTNTNTNDETTKSTKTNIDSSHCVMVGLADLSIWCHKCESYLETHNNTYLNSIINKLQQIKF</sequence>
<accession>A0A1E7EVI3</accession>
<dbReference type="InParanoid" id="A0A1E7EVI3"/>
<proteinExistence type="predicted"/>
<feature type="non-terminal residue" evidence="3">
    <location>
        <position position="88"/>
    </location>
</feature>
<protein>
    <recommendedName>
        <fullName evidence="2">UBP-type domain-containing protein</fullName>
    </recommendedName>
</protein>
<name>A0A1E7EVI3_9STRA</name>
<dbReference type="OrthoDB" id="424012at2759"/>
<feature type="non-terminal residue" evidence="3">
    <location>
        <position position="1"/>
    </location>
</feature>
<dbReference type="SUPFAM" id="SSF57850">
    <property type="entry name" value="RING/U-box"/>
    <property type="match status" value="1"/>
</dbReference>
<dbReference type="PROSITE" id="PS50271">
    <property type="entry name" value="ZF_UBP"/>
    <property type="match status" value="1"/>
</dbReference>
<organism evidence="3 4">
    <name type="scientific">Fragilariopsis cylindrus CCMP1102</name>
    <dbReference type="NCBI Taxonomy" id="635003"/>
    <lineage>
        <taxon>Eukaryota</taxon>
        <taxon>Sar</taxon>
        <taxon>Stramenopiles</taxon>
        <taxon>Ochrophyta</taxon>
        <taxon>Bacillariophyta</taxon>
        <taxon>Bacillariophyceae</taxon>
        <taxon>Bacillariophycidae</taxon>
        <taxon>Bacillariales</taxon>
        <taxon>Bacillariaceae</taxon>
        <taxon>Fragilariopsis</taxon>
    </lineage>
</organism>
<keyword evidence="4" id="KW-1185">Reference proteome</keyword>
<evidence type="ECO:0000313" key="3">
    <source>
        <dbReference type="EMBL" id="OEU09824.1"/>
    </source>
</evidence>
<evidence type="ECO:0000313" key="4">
    <source>
        <dbReference type="Proteomes" id="UP000095751"/>
    </source>
</evidence>
<dbReference type="GO" id="GO:0008270">
    <property type="term" value="F:zinc ion binding"/>
    <property type="evidence" value="ECO:0007669"/>
    <property type="project" value="UniProtKB-KW"/>
</dbReference>
<dbReference type="Gene3D" id="3.30.40.10">
    <property type="entry name" value="Zinc/RING finger domain, C3HC4 (zinc finger)"/>
    <property type="match status" value="1"/>
</dbReference>
<gene>
    <name evidence="3" type="ORF">FRACYDRAFT_164713</name>
</gene>
<dbReference type="EMBL" id="KV784374">
    <property type="protein sequence ID" value="OEU09824.1"/>
    <property type="molecule type" value="Genomic_DNA"/>
</dbReference>
<dbReference type="PANTHER" id="PTHR47665:SF1">
    <property type="entry name" value="HISTONE DEACETYLASE-LIKE PROTEIN"/>
    <property type="match status" value="1"/>
</dbReference>
<dbReference type="KEGG" id="fcy:FRACYDRAFT_164713"/>
<feature type="domain" description="UBP-type" evidence="2">
    <location>
        <begin position="1"/>
        <end position="88"/>
    </location>
</feature>
<dbReference type="InterPro" id="IPR013083">
    <property type="entry name" value="Znf_RING/FYVE/PHD"/>
</dbReference>
<dbReference type="PANTHER" id="PTHR47665">
    <property type="entry name" value="HISTONE DEACETYLASE-LIKE PROTEIN"/>
    <property type="match status" value="1"/>
</dbReference>